<dbReference type="AlphaFoldDB" id="A0AAD5M9K1"/>
<reference evidence="1" key="1">
    <citation type="submission" date="2021-06" db="EMBL/GenBank/DDBJ databases">
        <title>Parelaphostrongylus tenuis whole genome reference sequence.</title>
        <authorList>
            <person name="Garwood T.J."/>
            <person name="Larsen P.A."/>
            <person name="Fountain-Jones N.M."/>
            <person name="Garbe J.R."/>
            <person name="Macchietto M.G."/>
            <person name="Kania S.A."/>
            <person name="Gerhold R.W."/>
            <person name="Richards J.E."/>
            <person name="Wolf T.M."/>
        </authorList>
    </citation>
    <scope>NUCLEOTIDE SEQUENCE</scope>
    <source>
        <strain evidence="1">MNPRO001-30</strain>
        <tissue evidence="1">Meninges</tissue>
    </source>
</reference>
<dbReference type="Proteomes" id="UP001196413">
    <property type="component" value="Unassembled WGS sequence"/>
</dbReference>
<evidence type="ECO:0000313" key="1">
    <source>
        <dbReference type="EMBL" id="KAJ1353690.1"/>
    </source>
</evidence>
<dbReference type="EMBL" id="JAHQIW010001814">
    <property type="protein sequence ID" value="KAJ1353690.1"/>
    <property type="molecule type" value="Genomic_DNA"/>
</dbReference>
<keyword evidence="2" id="KW-1185">Reference proteome</keyword>
<name>A0AAD5M9K1_PARTN</name>
<evidence type="ECO:0000313" key="2">
    <source>
        <dbReference type="Proteomes" id="UP001196413"/>
    </source>
</evidence>
<proteinExistence type="predicted"/>
<gene>
    <name evidence="1" type="ORF">KIN20_010381</name>
</gene>
<comment type="caution">
    <text evidence="1">The sequence shown here is derived from an EMBL/GenBank/DDBJ whole genome shotgun (WGS) entry which is preliminary data.</text>
</comment>
<sequence length="70" mass="8404">MRKKLKFLSNEENFYKRIRKIVPLRAGLRTLCVDRFKRRNIERRMNGVFTILALLGTAMNREEPMPAHEE</sequence>
<protein>
    <submittedName>
        <fullName evidence="1">Uncharacterized protein</fullName>
    </submittedName>
</protein>
<organism evidence="1 2">
    <name type="scientific">Parelaphostrongylus tenuis</name>
    <name type="common">Meningeal worm</name>
    <dbReference type="NCBI Taxonomy" id="148309"/>
    <lineage>
        <taxon>Eukaryota</taxon>
        <taxon>Metazoa</taxon>
        <taxon>Ecdysozoa</taxon>
        <taxon>Nematoda</taxon>
        <taxon>Chromadorea</taxon>
        <taxon>Rhabditida</taxon>
        <taxon>Rhabditina</taxon>
        <taxon>Rhabditomorpha</taxon>
        <taxon>Strongyloidea</taxon>
        <taxon>Metastrongylidae</taxon>
        <taxon>Parelaphostrongylus</taxon>
    </lineage>
</organism>
<accession>A0AAD5M9K1</accession>